<feature type="compositionally biased region" description="Basic residues" evidence="1">
    <location>
        <begin position="1"/>
        <end position="26"/>
    </location>
</feature>
<sequence>ERRRRGRRARRGRRQRGGPHPRHRGCAGRDPPGAGSDPGGVDAAGGAGAPVSFGRVPAAVGRREGRQPLSFARGSGESLRALPQRAEPGQRDPAARPHHLGGGRRRRWSGAEPRVRAAGRRRRSGALLHPLARGGDGGAWARDLPDARGHPLHPHQGERADAAPAHVRAGAGAPGRPQSLRHGKRAGDPVQPQLHARQRQRTREGL</sequence>
<evidence type="ECO:0000313" key="2">
    <source>
        <dbReference type="EMBL" id="CAA9272045.1"/>
    </source>
</evidence>
<feature type="compositionally biased region" description="Gly residues" evidence="1">
    <location>
        <begin position="36"/>
        <end position="48"/>
    </location>
</feature>
<dbReference type="AlphaFoldDB" id="A0A6J4JBN0"/>
<feature type="non-terminal residue" evidence="2">
    <location>
        <position position="206"/>
    </location>
</feature>
<feature type="compositionally biased region" description="Low complexity" evidence="1">
    <location>
        <begin position="162"/>
        <end position="177"/>
    </location>
</feature>
<proteinExistence type="predicted"/>
<name>A0A6J4JBN0_9PROT</name>
<organism evidence="2">
    <name type="scientific">uncultured Acetobacteraceae bacterium</name>
    <dbReference type="NCBI Taxonomy" id="169975"/>
    <lineage>
        <taxon>Bacteria</taxon>
        <taxon>Pseudomonadati</taxon>
        <taxon>Pseudomonadota</taxon>
        <taxon>Alphaproteobacteria</taxon>
        <taxon>Acetobacterales</taxon>
        <taxon>Acetobacteraceae</taxon>
        <taxon>environmental samples</taxon>
    </lineage>
</organism>
<feature type="non-terminal residue" evidence="2">
    <location>
        <position position="1"/>
    </location>
</feature>
<feature type="region of interest" description="Disordered" evidence="1">
    <location>
        <begin position="1"/>
        <end position="206"/>
    </location>
</feature>
<evidence type="ECO:0000256" key="1">
    <source>
        <dbReference type="SAM" id="MobiDB-lite"/>
    </source>
</evidence>
<reference evidence="2" key="1">
    <citation type="submission" date="2020-02" db="EMBL/GenBank/DDBJ databases">
        <authorList>
            <person name="Meier V. D."/>
        </authorList>
    </citation>
    <scope>NUCLEOTIDE SEQUENCE</scope>
    <source>
        <strain evidence="2">AVDCRST_MAG04</strain>
    </source>
</reference>
<feature type="compositionally biased region" description="Basic residues" evidence="1">
    <location>
        <begin position="96"/>
        <end position="108"/>
    </location>
</feature>
<accession>A0A6J4JBN0</accession>
<feature type="compositionally biased region" description="Basic and acidic residues" evidence="1">
    <location>
        <begin position="143"/>
        <end position="161"/>
    </location>
</feature>
<dbReference type="EMBL" id="CADCTL010000226">
    <property type="protein sequence ID" value="CAA9272045.1"/>
    <property type="molecule type" value="Genomic_DNA"/>
</dbReference>
<protein>
    <submittedName>
        <fullName evidence="2">No significant database matches</fullName>
    </submittedName>
</protein>
<gene>
    <name evidence="2" type="ORF">AVDCRST_MAG04-3143</name>
</gene>